<dbReference type="EnsemblPlants" id="Kaladp0045s0186.1.v1.1">
    <property type="protein sequence ID" value="Kaladp0045s0186.1.v1.1"/>
    <property type="gene ID" value="Kaladp0045s0186.v1.1"/>
</dbReference>
<dbReference type="AlphaFoldDB" id="A0A7N0TSW4"/>
<keyword evidence="1" id="KW-0812">Transmembrane</keyword>
<name>A0A7N0TSW4_KALFE</name>
<dbReference type="Proteomes" id="UP000594263">
    <property type="component" value="Unplaced"/>
</dbReference>
<evidence type="ECO:0000313" key="2">
    <source>
        <dbReference type="EnsemblPlants" id="Kaladp0045s0186.1.v1.1"/>
    </source>
</evidence>
<keyword evidence="1" id="KW-1133">Transmembrane helix</keyword>
<reference evidence="2" key="1">
    <citation type="submission" date="2021-01" db="UniProtKB">
        <authorList>
            <consortium name="EnsemblPlants"/>
        </authorList>
    </citation>
    <scope>IDENTIFICATION</scope>
</reference>
<evidence type="ECO:0000256" key="1">
    <source>
        <dbReference type="SAM" id="Phobius"/>
    </source>
</evidence>
<feature type="transmembrane region" description="Helical" evidence="1">
    <location>
        <begin position="53"/>
        <end position="75"/>
    </location>
</feature>
<organism evidence="2 3">
    <name type="scientific">Kalanchoe fedtschenkoi</name>
    <name type="common">Lavender scallops</name>
    <name type="synonym">South American air plant</name>
    <dbReference type="NCBI Taxonomy" id="63787"/>
    <lineage>
        <taxon>Eukaryota</taxon>
        <taxon>Viridiplantae</taxon>
        <taxon>Streptophyta</taxon>
        <taxon>Embryophyta</taxon>
        <taxon>Tracheophyta</taxon>
        <taxon>Spermatophyta</taxon>
        <taxon>Magnoliopsida</taxon>
        <taxon>eudicotyledons</taxon>
        <taxon>Gunneridae</taxon>
        <taxon>Pentapetalae</taxon>
        <taxon>Saxifragales</taxon>
        <taxon>Crassulaceae</taxon>
        <taxon>Kalanchoe</taxon>
    </lineage>
</organism>
<keyword evidence="3" id="KW-1185">Reference proteome</keyword>
<dbReference type="Gramene" id="Kaladp0045s0186.1.v1.1">
    <property type="protein sequence ID" value="Kaladp0045s0186.1.v1.1"/>
    <property type="gene ID" value="Kaladp0045s0186.v1.1"/>
</dbReference>
<keyword evidence="1" id="KW-0472">Membrane</keyword>
<evidence type="ECO:0000313" key="3">
    <source>
        <dbReference type="Proteomes" id="UP000594263"/>
    </source>
</evidence>
<sequence length="90" mass="10103">MLVWDTSLNRFSEFGSNQEIAKAAREGLDSERQIYVLLSTSVHGPKTYLTVKVLLSFGSCAVIFWQLCCILLGSWDVKIISSSRVLFSLK</sequence>
<proteinExistence type="predicted"/>
<accession>A0A7N0TSW4</accession>
<protein>
    <submittedName>
        <fullName evidence="2">Uncharacterized protein</fullName>
    </submittedName>
</protein>